<dbReference type="AlphaFoldDB" id="A0A934K8I1"/>
<dbReference type="EMBL" id="JAEKNR010000071">
    <property type="protein sequence ID" value="MBJ7597623.1"/>
    <property type="molecule type" value="Genomic_DNA"/>
</dbReference>
<accession>A0A934K8I1</accession>
<dbReference type="Proteomes" id="UP000612893">
    <property type="component" value="Unassembled WGS sequence"/>
</dbReference>
<name>A0A934K8I1_9BACT</name>
<comment type="caution">
    <text evidence="1">The sequence shown here is derived from an EMBL/GenBank/DDBJ whole genome shotgun (WGS) entry which is preliminary data.</text>
</comment>
<dbReference type="RefSeq" id="WP_338200002.1">
    <property type="nucleotide sequence ID" value="NZ_JAEKNR010000071.1"/>
</dbReference>
<evidence type="ECO:0000313" key="1">
    <source>
        <dbReference type="EMBL" id="MBJ7597623.1"/>
    </source>
</evidence>
<reference evidence="1" key="1">
    <citation type="submission" date="2020-10" db="EMBL/GenBank/DDBJ databases">
        <title>Ca. Dormibacterota MAGs.</title>
        <authorList>
            <person name="Montgomery K."/>
        </authorList>
    </citation>
    <scope>NUCLEOTIDE SEQUENCE [LARGE SCALE GENOMIC DNA]</scope>
    <source>
        <strain evidence="1">SC8812_S17_10</strain>
    </source>
</reference>
<sequence length="190" mass="20875">MAPRRSRYSRLRLEDYLAALGLFLVAVVALAVLGRGGATGRAASLRCDTTPQLAVHYHAHLDLFYAGRMVPIPGQVGVVQGCRYWLHTYSADGILHVQGPAAVASRQFTMGDFFWVWGQPLTSRQVATLKVGRGQQLKAWLDGRPYTADVAGLVLRPRDEVVLEEGPPFVPPPHFDWSSASARQETARVP</sequence>
<evidence type="ECO:0000313" key="2">
    <source>
        <dbReference type="Proteomes" id="UP000612893"/>
    </source>
</evidence>
<keyword evidence="2" id="KW-1185">Reference proteome</keyword>
<proteinExistence type="predicted"/>
<protein>
    <submittedName>
        <fullName evidence="1">Uncharacterized protein</fullName>
    </submittedName>
</protein>
<gene>
    <name evidence="1" type="ORF">JF922_06000</name>
</gene>
<organism evidence="1 2">
    <name type="scientific">Candidatus Nephthysia bennettiae</name>
    <dbReference type="NCBI Taxonomy" id="3127016"/>
    <lineage>
        <taxon>Bacteria</taxon>
        <taxon>Bacillati</taxon>
        <taxon>Candidatus Dormiibacterota</taxon>
        <taxon>Candidatus Dormibacteria</taxon>
        <taxon>Candidatus Dormibacterales</taxon>
        <taxon>Candidatus Dormibacteraceae</taxon>
        <taxon>Candidatus Nephthysia</taxon>
    </lineage>
</organism>